<evidence type="ECO:0000256" key="2">
    <source>
        <dbReference type="ARBA" id="ARBA00022516"/>
    </source>
</evidence>
<keyword evidence="12" id="KW-1185">Reference proteome</keyword>
<dbReference type="KEGG" id="tut:107369340"/>
<evidence type="ECO:0000313" key="11">
    <source>
        <dbReference type="EnsemblMetazoa" id="tetur31g01320.1"/>
    </source>
</evidence>
<accession>T1L1D1</accession>
<feature type="transmembrane region" description="Helical" evidence="10">
    <location>
        <begin position="168"/>
        <end position="186"/>
    </location>
</feature>
<evidence type="ECO:0000256" key="1">
    <source>
        <dbReference type="ARBA" id="ARBA00004141"/>
    </source>
</evidence>
<dbReference type="GO" id="GO:0009922">
    <property type="term" value="F:fatty acid elongase activity"/>
    <property type="evidence" value="ECO:0007669"/>
    <property type="project" value="InterPro"/>
</dbReference>
<organism evidence="11 12">
    <name type="scientific">Tetranychus urticae</name>
    <name type="common">Two-spotted spider mite</name>
    <dbReference type="NCBI Taxonomy" id="32264"/>
    <lineage>
        <taxon>Eukaryota</taxon>
        <taxon>Metazoa</taxon>
        <taxon>Ecdysozoa</taxon>
        <taxon>Arthropoda</taxon>
        <taxon>Chelicerata</taxon>
        <taxon>Arachnida</taxon>
        <taxon>Acari</taxon>
        <taxon>Acariformes</taxon>
        <taxon>Trombidiformes</taxon>
        <taxon>Prostigmata</taxon>
        <taxon>Eleutherengona</taxon>
        <taxon>Raphignathae</taxon>
        <taxon>Tetranychoidea</taxon>
        <taxon>Tetranychidae</taxon>
        <taxon>Tetranychus</taxon>
    </lineage>
</organism>
<dbReference type="HOGENOM" id="CLU_1125793_0_0_1"/>
<feature type="transmembrane region" description="Helical" evidence="10">
    <location>
        <begin position="70"/>
        <end position="91"/>
    </location>
</feature>
<evidence type="ECO:0000256" key="8">
    <source>
        <dbReference type="ARBA" id="ARBA00023136"/>
    </source>
</evidence>
<dbReference type="Proteomes" id="UP000015104">
    <property type="component" value="Unassembled WGS sequence"/>
</dbReference>
<evidence type="ECO:0000313" key="12">
    <source>
        <dbReference type="Proteomes" id="UP000015104"/>
    </source>
</evidence>
<evidence type="ECO:0000256" key="6">
    <source>
        <dbReference type="ARBA" id="ARBA00022989"/>
    </source>
</evidence>
<keyword evidence="4 10" id="KW-0812">Transmembrane</keyword>
<evidence type="ECO:0000256" key="9">
    <source>
        <dbReference type="ARBA" id="ARBA00023160"/>
    </source>
</evidence>
<dbReference type="GO" id="GO:0016020">
    <property type="term" value="C:membrane"/>
    <property type="evidence" value="ECO:0007669"/>
    <property type="project" value="UniProtKB-SubCell"/>
</dbReference>
<evidence type="ECO:0000256" key="5">
    <source>
        <dbReference type="ARBA" id="ARBA00022832"/>
    </source>
</evidence>
<feature type="transmembrane region" description="Helical" evidence="10">
    <location>
        <begin position="32"/>
        <end position="49"/>
    </location>
</feature>
<reference evidence="11" key="2">
    <citation type="submission" date="2015-06" db="UniProtKB">
        <authorList>
            <consortium name="EnsemblMetazoa"/>
        </authorList>
    </citation>
    <scope>IDENTIFICATION</scope>
</reference>
<keyword evidence="9" id="KW-0275">Fatty acid biosynthesis</keyword>
<dbReference type="AlphaFoldDB" id="T1L1D1"/>
<dbReference type="EMBL" id="CAEY01000891">
    <property type="status" value="NOT_ANNOTATED_CDS"/>
    <property type="molecule type" value="Genomic_DNA"/>
</dbReference>
<feature type="transmembrane region" description="Helical" evidence="10">
    <location>
        <begin position="198"/>
        <end position="219"/>
    </location>
</feature>
<keyword evidence="7" id="KW-0443">Lipid metabolism</keyword>
<name>T1L1D1_TETUR</name>
<evidence type="ECO:0000256" key="10">
    <source>
        <dbReference type="SAM" id="Phobius"/>
    </source>
</evidence>
<evidence type="ECO:0000256" key="3">
    <source>
        <dbReference type="ARBA" id="ARBA00022679"/>
    </source>
</evidence>
<comment type="subcellular location">
    <subcellularLocation>
        <location evidence="1">Membrane</location>
        <topology evidence="1">Multi-pass membrane protein</topology>
    </subcellularLocation>
</comment>
<sequence>MEVITNKIESIFSGGYHEPRVADFFLVNNPKWHIGTFIGLYLLISWKLGSSMSSSKSAFDLRPWMLVLNGLNFGVYGIAIPIIGWLTNFGVKCWDCEEPKDSPFIEETLLRLSYTYLWLKVAEMMTTAVMILRGKPGQKPIYHALRNSCLILVVYFGLRMYARGAFLFLPFTDAILSVLRSAYYVLASPGAAFRQHLWFKNYIHYIALIFAILNGAHMASQLVNSCAGPPGMQMLIFLHSCGEAYVALKELSKGSKLVDDEPSKKPL</sequence>
<keyword evidence="6 10" id="KW-1133">Transmembrane helix</keyword>
<gene>
    <name evidence="11" type="primary">107369340</name>
</gene>
<keyword evidence="2" id="KW-0444">Lipid biosynthesis</keyword>
<keyword evidence="5" id="KW-0276">Fatty acid metabolism</keyword>
<dbReference type="STRING" id="32264.T1L1D1"/>
<dbReference type="eggNOG" id="KOG3071">
    <property type="taxonomic scope" value="Eukaryota"/>
</dbReference>
<dbReference type="OMA" id="QVDNHHD"/>
<dbReference type="OrthoDB" id="10292353at2759"/>
<proteinExistence type="predicted"/>
<dbReference type="EnsemblMetazoa" id="tetur31g01320.1">
    <property type="protein sequence ID" value="tetur31g01320.1"/>
    <property type="gene ID" value="tetur31g01320"/>
</dbReference>
<protein>
    <submittedName>
        <fullName evidence="11">Uncharacterized protein</fullName>
    </submittedName>
</protein>
<reference evidence="12" key="1">
    <citation type="submission" date="2011-08" db="EMBL/GenBank/DDBJ databases">
        <authorList>
            <person name="Rombauts S."/>
        </authorList>
    </citation>
    <scope>NUCLEOTIDE SEQUENCE</scope>
    <source>
        <strain evidence="12">London</strain>
    </source>
</reference>
<evidence type="ECO:0000256" key="4">
    <source>
        <dbReference type="ARBA" id="ARBA00022692"/>
    </source>
</evidence>
<dbReference type="InterPro" id="IPR002076">
    <property type="entry name" value="ELO_fam"/>
</dbReference>
<evidence type="ECO:0000256" key="7">
    <source>
        <dbReference type="ARBA" id="ARBA00023098"/>
    </source>
</evidence>
<keyword evidence="8 10" id="KW-0472">Membrane</keyword>
<dbReference type="GO" id="GO:0006633">
    <property type="term" value="P:fatty acid biosynthetic process"/>
    <property type="evidence" value="ECO:0007669"/>
    <property type="project" value="UniProtKB-KW"/>
</dbReference>
<dbReference type="Pfam" id="PF01151">
    <property type="entry name" value="ELO"/>
    <property type="match status" value="1"/>
</dbReference>
<keyword evidence="3" id="KW-0808">Transferase</keyword>